<dbReference type="AlphaFoldDB" id="A0A165MZP3"/>
<dbReference type="EMBL" id="KV429091">
    <property type="protein sequence ID" value="KZT66325.1"/>
    <property type="molecule type" value="Genomic_DNA"/>
</dbReference>
<protein>
    <recommendedName>
        <fullName evidence="3">F-box domain-containing protein</fullName>
    </recommendedName>
</protein>
<dbReference type="Gene3D" id="3.80.10.10">
    <property type="entry name" value="Ribonuclease Inhibitor"/>
    <property type="match status" value="1"/>
</dbReference>
<dbReference type="SUPFAM" id="SSF81383">
    <property type="entry name" value="F-box domain"/>
    <property type="match status" value="1"/>
</dbReference>
<accession>A0A165MZP3</accession>
<dbReference type="InterPro" id="IPR032675">
    <property type="entry name" value="LRR_dom_sf"/>
</dbReference>
<dbReference type="OrthoDB" id="2801588at2759"/>
<dbReference type="Proteomes" id="UP000076727">
    <property type="component" value="Unassembled WGS sequence"/>
</dbReference>
<organism evidence="1 2">
    <name type="scientific">Daedalea quercina L-15889</name>
    <dbReference type="NCBI Taxonomy" id="1314783"/>
    <lineage>
        <taxon>Eukaryota</taxon>
        <taxon>Fungi</taxon>
        <taxon>Dikarya</taxon>
        <taxon>Basidiomycota</taxon>
        <taxon>Agaricomycotina</taxon>
        <taxon>Agaricomycetes</taxon>
        <taxon>Polyporales</taxon>
        <taxon>Fomitopsis</taxon>
    </lineage>
</organism>
<sequence>MAEQFEHHVYFSAPAYASGSSPALAQELIELIAEYLWDEPVQLARCCLACRAWYYAASQHLRRSVTLRNTNDLSNLARVLASARNRRYGRALEDIDITDNPTKPFAHTFPSRVRGDLLARLDELHFAQLDWKTVRPYMPFFTHLSRFTAVTRLVLSQCRFRRAEDLRDIIKCLPNLERLQLDTIRVIAESISLPLRIQQTSPAISFNRKLNSITLYTFGDYDSPFMADNMQPLHPNVIDVLSAYPTVEHLQLDTTRFISATQLRQFVNAFPVLRHIHLECNPEWDILIPPAESDRSLLAPTTNTHTWSRVDLSGVSSIFALEFFEFFAIHCCKLQKLSLSLLDSPFHGLQNITRQLLQSSGALLTDLWWECEVRSDEHFSDNVLPPLMHNTNLEDLFVAFRLPISSFQGSMLWVYNCLLTLLSYIKSPLLRIVEIYFRLQTPSGPHIMGFDRYAGTAGSIAVFHAILSRDIFAAFDAHCVVRVRFVLTASFDSEDAAMSELQAAVEHFVIPLFIPWLARGVVVLHLPDDSRIEHPPKHKPDSCR</sequence>
<proteinExistence type="predicted"/>
<dbReference type="SUPFAM" id="SSF52047">
    <property type="entry name" value="RNI-like"/>
    <property type="match status" value="1"/>
</dbReference>
<evidence type="ECO:0000313" key="2">
    <source>
        <dbReference type="Proteomes" id="UP000076727"/>
    </source>
</evidence>
<evidence type="ECO:0008006" key="3">
    <source>
        <dbReference type="Google" id="ProtNLM"/>
    </source>
</evidence>
<dbReference type="InterPro" id="IPR036047">
    <property type="entry name" value="F-box-like_dom_sf"/>
</dbReference>
<evidence type="ECO:0000313" key="1">
    <source>
        <dbReference type="EMBL" id="KZT66325.1"/>
    </source>
</evidence>
<name>A0A165MZP3_9APHY</name>
<keyword evidence="2" id="KW-1185">Reference proteome</keyword>
<gene>
    <name evidence="1" type="ORF">DAEQUDRAFT_473657</name>
</gene>
<reference evidence="1 2" key="1">
    <citation type="journal article" date="2016" name="Mol. Biol. Evol.">
        <title>Comparative Genomics of Early-Diverging Mushroom-Forming Fungi Provides Insights into the Origins of Lignocellulose Decay Capabilities.</title>
        <authorList>
            <person name="Nagy L.G."/>
            <person name="Riley R."/>
            <person name="Tritt A."/>
            <person name="Adam C."/>
            <person name="Daum C."/>
            <person name="Floudas D."/>
            <person name="Sun H."/>
            <person name="Yadav J.S."/>
            <person name="Pangilinan J."/>
            <person name="Larsson K.H."/>
            <person name="Matsuura K."/>
            <person name="Barry K."/>
            <person name="Labutti K."/>
            <person name="Kuo R."/>
            <person name="Ohm R.A."/>
            <person name="Bhattacharya S.S."/>
            <person name="Shirouzu T."/>
            <person name="Yoshinaga Y."/>
            <person name="Martin F.M."/>
            <person name="Grigoriev I.V."/>
            <person name="Hibbett D.S."/>
        </authorList>
    </citation>
    <scope>NUCLEOTIDE SEQUENCE [LARGE SCALE GENOMIC DNA]</scope>
    <source>
        <strain evidence="1 2">L-15889</strain>
    </source>
</reference>